<dbReference type="AlphaFoldDB" id="A0AAD7V969"/>
<dbReference type="GO" id="GO:0005524">
    <property type="term" value="F:ATP binding"/>
    <property type="evidence" value="ECO:0007669"/>
    <property type="project" value="UniProtKB-UniRule"/>
</dbReference>
<evidence type="ECO:0000256" key="6">
    <source>
        <dbReference type="PROSITE-ProRule" id="PRU10141"/>
    </source>
</evidence>
<proteinExistence type="inferred from homology"/>
<dbReference type="PROSITE" id="PS50011">
    <property type="entry name" value="PROTEIN_KINASE_DOM"/>
    <property type="match status" value="1"/>
</dbReference>
<keyword evidence="2" id="KW-0808">Transferase</keyword>
<feature type="domain" description="AGC-kinase C-terminal" evidence="9">
    <location>
        <begin position="284"/>
        <end position="371"/>
    </location>
</feature>
<comment type="similarity">
    <text evidence="7">Belongs to the protein kinase superfamily.</text>
</comment>
<dbReference type="PANTHER" id="PTHR24355:SF30">
    <property type="entry name" value="SERINE_THREONINE-PROTEIN KINASE 32B ISOFORM X1"/>
    <property type="match status" value="1"/>
</dbReference>
<name>A0AAD7V969_9FUNG</name>
<keyword evidence="3 6" id="KW-0547">Nucleotide-binding</keyword>
<dbReference type="Proteomes" id="UP001234581">
    <property type="component" value="Unassembled WGS sequence"/>
</dbReference>
<evidence type="ECO:0000259" key="8">
    <source>
        <dbReference type="PROSITE" id="PS50011"/>
    </source>
</evidence>
<dbReference type="Gene3D" id="3.30.200.20">
    <property type="entry name" value="Phosphorylase Kinase, domain 1"/>
    <property type="match status" value="1"/>
</dbReference>
<dbReference type="SUPFAM" id="SSF56112">
    <property type="entry name" value="Protein kinase-like (PK-like)"/>
    <property type="match status" value="1"/>
</dbReference>
<dbReference type="GO" id="GO:0007186">
    <property type="term" value="P:G protein-coupled receptor signaling pathway"/>
    <property type="evidence" value="ECO:0007669"/>
    <property type="project" value="TreeGrafter"/>
</dbReference>
<gene>
    <name evidence="10" type="ORF">O0I10_003116</name>
</gene>
<dbReference type="PROSITE" id="PS00108">
    <property type="entry name" value="PROTEIN_KINASE_ST"/>
    <property type="match status" value="1"/>
</dbReference>
<dbReference type="Pfam" id="PF00069">
    <property type="entry name" value="Pkinase"/>
    <property type="match status" value="1"/>
</dbReference>
<dbReference type="InterPro" id="IPR000961">
    <property type="entry name" value="AGC-kinase_C"/>
</dbReference>
<evidence type="ECO:0000256" key="5">
    <source>
        <dbReference type="ARBA" id="ARBA00022840"/>
    </source>
</evidence>
<sequence>MGAVCCKGEELDFSNQVELFHFYLLRVIGKGAFGKVHLVQHKGTLLEYALKCIHKDKCVELRAANNMISERRLLERINYPLIVNLRYAFQDDDHLFMVLDLMLGGDLRFQLERNGPLSELQVRFYVAEIALSLAYLHRRRIAHRDLKPDNILLDEDGHAHLSDFNIATQFNDKRPLRWSKAGSLAYMAPETLDKRGYSTSVDWWSLGIMAYELLFGKRPFAGSTSDDVVDAILNDPLTFPEDAQQHVSEECLDLISKLLNRSPFERLGCGPGGFDQFKAHPWFHGLQWNQLENKEATPPFTPSKKESNFDAVHELEELLLDGEPLRPRKRASKSTFSDADTLSEAARARQYLEEKFLPFDCTKQESWGQYRHHHHDSIEAETNSAVRGVVTAAAAAAATTTTAGDESRLLRRIGGVLNEHIDNAKYRGQGYMPAPVEMDESDDASITRLSTKALVDKTV</sequence>
<organism evidence="10 11">
    <name type="scientific">Lichtheimia ornata</name>
    <dbReference type="NCBI Taxonomy" id="688661"/>
    <lineage>
        <taxon>Eukaryota</taxon>
        <taxon>Fungi</taxon>
        <taxon>Fungi incertae sedis</taxon>
        <taxon>Mucoromycota</taxon>
        <taxon>Mucoromycotina</taxon>
        <taxon>Mucoromycetes</taxon>
        <taxon>Mucorales</taxon>
        <taxon>Lichtheimiaceae</taxon>
        <taxon>Lichtheimia</taxon>
    </lineage>
</organism>
<evidence type="ECO:0000313" key="11">
    <source>
        <dbReference type="Proteomes" id="UP001234581"/>
    </source>
</evidence>
<keyword evidence="1 7" id="KW-0723">Serine/threonine-protein kinase</keyword>
<evidence type="ECO:0000256" key="4">
    <source>
        <dbReference type="ARBA" id="ARBA00022777"/>
    </source>
</evidence>
<dbReference type="GO" id="GO:0004703">
    <property type="term" value="F:G protein-coupled receptor kinase activity"/>
    <property type="evidence" value="ECO:0007669"/>
    <property type="project" value="TreeGrafter"/>
</dbReference>
<dbReference type="GeneID" id="83210529"/>
<dbReference type="InterPro" id="IPR008271">
    <property type="entry name" value="Ser/Thr_kinase_AS"/>
</dbReference>
<evidence type="ECO:0000256" key="3">
    <source>
        <dbReference type="ARBA" id="ARBA00022741"/>
    </source>
</evidence>
<evidence type="ECO:0000256" key="1">
    <source>
        <dbReference type="ARBA" id="ARBA00022527"/>
    </source>
</evidence>
<comment type="caution">
    <text evidence="10">The sequence shown here is derived from an EMBL/GenBank/DDBJ whole genome shotgun (WGS) entry which is preliminary data.</text>
</comment>
<dbReference type="InterPro" id="IPR000719">
    <property type="entry name" value="Prot_kinase_dom"/>
</dbReference>
<dbReference type="GO" id="GO:0001664">
    <property type="term" value="F:G protein-coupled receptor binding"/>
    <property type="evidence" value="ECO:0007669"/>
    <property type="project" value="TreeGrafter"/>
</dbReference>
<reference evidence="10 11" key="1">
    <citation type="submission" date="2023-03" db="EMBL/GenBank/DDBJ databases">
        <title>Genome sequence of Lichtheimia ornata CBS 291.66.</title>
        <authorList>
            <person name="Mohabir J.T."/>
            <person name="Shea T.P."/>
            <person name="Kurbessoian T."/>
            <person name="Berby B."/>
            <person name="Fontaine J."/>
            <person name="Livny J."/>
            <person name="Gnirke A."/>
            <person name="Stajich J.E."/>
            <person name="Cuomo C.A."/>
        </authorList>
    </citation>
    <scope>NUCLEOTIDE SEQUENCE [LARGE SCALE GENOMIC DNA]</scope>
    <source>
        <strain evidence="10">CBS 291.66</strain>
    </source>
</reference>
<protein>
    <submittedName>
        <fullName evidence="10">Uncharacterized protein</fullName>
    </submittedName>
</protein>
<dbReference type="PROSITE" id="PS00107">
    <property type="entry name" value="PROTEIN_KINASE_ATP"/>
    <property type="match status" value="1"/>
</dbReference>
<keyword evidence="4" id="KW-0418">Kinase</keyword>
<dbReference type="InterPro" id="IPR017441">
    <property type="entry name" value="Protein_kinase_ATP_BS"/>
</dbReference>
<keyword evidence="11" id="KW-1185">Reference proteome</keyword>
<dbReference type="GO" id="GO:0009966">
    <property type="term" value="P:regulation of signal transduction"/>
    <property type="evidence" value="ECO:0007669"/>
    <property type="project" value="TreeGrafter"/>
</dbReference>
<evidence type="ECO:0000313" key="10">
    <source>
        <dbReference type="EMBL" id="KAJ8661364.1"/>
    </source>
</evidence>
<dbReference type="PROSITE" id="PS51285">
    <property type="entry name" value="AGC_KINASE_CTER"/>
    <property type="match status" value="1"/>
</dbReference>
<evidence type="ECO:0000256" key="7">
    <source>
        <dbReference type="RuleBase" id="RU000304"/>
    </source>
</evidence>
<feature type="binding site" evidence="6">
    <location>
        <position position="51"/>
    </location>
    <ligand>
        <name>ATP</name>
        <dbReference type="ChEBI" id="CHEBI:30616"/>
    </ligand>
</feature>
<dbReference type="Gene3D" id="1.10.510.10">
    <property type="entry name" value="Transferase(Phosphotransferase) domain 1"/>
    <property type="match status" value="1"/>
</dbReference>
<feature type="domain" description="Protein kinase" evidence="8">
    <location>
        <begin position="22"/>
        <end position="283"/>
    </location>
</feature>
<dbReference type="PANTHER" id="PTHR24355">
    <property type="entry name" value="G PROTEIN-COUPLED RECEPTOR KINASE/RIBOSOMAL PROTEIN S6 KINASE"/>
    <property type="match status" value="1"/>
</dbReference>
<keyword evidence="5 6" id="KW-0067">ATP-binding</keyword>
<accession>A0AAD7V969</accession>
<dbReference type="FunFam" id="1.10.510.10:FF:000210">
    <property type="entry name" value="Non-specific serine/threonine protein kinase"/>
    <property type="match status" value="1"/>
</dbReference>
<dbReference type="EMBL" id="JARTCD010000009">
    <property type="protein sequence ID" value="KAJ8661364.1"/>
    <property type="molecule type" value="Genomic_DNA"/>
</dbReference>
<evidence type="ECO:0000256" key="2">
    <source>
        <dbReference type="ARBA" id="ARBA00022679"/>
    </source>
</evidence>
<dbReference type="SMART" id="SM00220">
    <property type="entry name" value="S_TKc"/>
    <property type="match status" value="1"/>
</dbReference>
<dbReference type="RefSeq" id="XP_058346277.1">
    <property type="nucleotide sequence ID" value="XM_058483188.1"/>
</dbReference>
<evidence type="ECO:0000259" key="9">
    <source>
        <dbReference type="PROSITE" id="PS51285"/>
    </source>
</evidence>
<dbReference type="InterPro" id="IPR011009">
    <property type="entry name" value="Kinase-like_dom_sf"/>
</dbReference>